<sequence length="58" mass="6715">MGRRYKIESKLEVIFDNGEIIENIITKVDGCLRKYDPHYVEIYGGCFADDVPCEEIES</sequence>
<dbReference type="AlphaFoldDB" id="A0A3B1BI02"/>
<name>A0A3B1BI02_9ZZZZ</name>
<evidence type="ECO:0000313" key="1">
    <source>
        <dbReference type="EMBL" id="VAX15712.1"/>
    </source>
</evidence>
<dbReference type="EMBL" id="UOGD01000024">
    <property type="protein sequence ID" value="VAX15712.1"/>
    <property type="molecule type" value="Genomic_DNA"/>
</dbReference>
<proteinExistence type="predicted"/>
<reference evidence="1" key="1">
    <citation type="submission" date="2018-06" db="EMBL/GenBank/DDBJ databases">
        <authorList>
            <person name="Zhirakovskaya E."/>
        </authorList>
    </citation>
    <scope>NUCLEOTIDE SEQUENCE</scope>
</reference>
<organism evidence="1">
    <name type="scientific">hydrothermal vent metagenome</name>
    <dbReference type="NCBI Taxonomy" id="652676"/>
    <lineage>
        <taxon>unclassified sequences</taxon>
        <taxon>metagenomes</taxon>
        <taxon>ecological metagenomes</taxon>
    </lineage>
</organism>
<protein>
    <submittedName>
        <fullName evidence="1">Uncharacterized protein</fullName>
    </submittedName>
</protein>
<accession>A0A3B1BI02</accession>
<gene>
    <name evidence="1" type="ORF">MNBD_IGNAVI01-2833</name>
</gene>